<reference evidence="1 2" key="1">
    <citation type="journal article" date="2023" name="BMC Biotechnol.">
        <title>Vitis rotundifolia cv Carlos genome sequencing.</title>
        <authorList>
            <person name="Huff M."/>
            <person name="Hulse-Kemp A."/>
            <person name="Scheffler B."/>
            <person name="Youngblood R."/>
            <person name="Simpson S."/>
            <person name="Babiker E."/>
            <person name="Staton M."/>
        </authorList>
    </citation>
    <scope>NUCLEOTIDE SEQUENCE [LARGE SCALE GENOMIC DNA]</scope>
    <source>
        <tissue evidence="1">Leaf</tissue>
    </source>
</reference>
<comment type="caution">
    <text evidence="1">The sequence shown here is derived from an EMBL/GenBank/DDBJ whole genome shotgun (WGS) entry which is preliminary data.</text>
</comment>
<dbReference type="EMBL" id="JARBHA010000011">
    <property type="protein sequence ID" value="KAJ9688891.1"/>
    <property type="molecule type" value="Genomic_DNA"/>
</dbReference>
<accession>A0AA38ZH12</accession>
<dbReference type="AlphaFoldDB" id="A0AA38ZH12"/>
<protein>
    <submittedName>
        <fullName evidence="1">Uncharacterized protein</fullName>
    </submittedName>
</protein>
<proteinExistence type="predicted"/>
<organism evidence="1 2">
    <name type="scientific">Vitis rotundifolia</name>
    <name type="common">Muscadine grape</name>
    <dbReference type="NCBI Taxonomy" id="103349"/>
    <lineage>
        <taxon>Eukaryota</taxon>
        <taxon>Viridiplantae</taxon>
        <taxon>Streptophyta</taxon>
        <taxon>Embryophyta</taxon>
        <taxon>Tracheophyta</taxon>
        <taxon>Spermatophyta</taxon>
        <taxon>Magnoliopsida</taxon>
        <taxon>eudicotyledons</taxon>
        <taxon>Gunneridae</taxon>
        <taxon>Pentapetalae</taxon>
        <taxon>rosids</taxon>
        <taxon>Vitales</taxon>
        <taxon>Vitaceae</taxon>
        <taxon>Viteae</taxon>
        <taxon>Vitis</taxon>
    </lineage>
</organism>
<gene>
    <name evidence="1" type="ORF">PVL29_014508</name>
</gene>
<evidence type="ECO:0000313" key="2">
    <source>
        <dbReference type="Proteomes" id="UP001168098"/>
    </source>
</evidence>
<name>A0AA38ZH12_VITRO</name>
<sequence>MVRTLKVSVERKTFLVRWEGEHGGIWCSITEHSRGSVYGLGFEKEEVGWLIELWTKAIELKSHLGFNKKYKGKSCVHLMEVCFNNHGRFIRISKFTTNRKPTFLVIPEGEKGRGWENLKSALSSLLVVPPLNAYEKGRQYKVERFNHNHVGPLYRTFTNVVGDKGPRRGGIVPVGRWARG</sequence>
<dbReference type="Proteomes" id="UP001168098">
    <property type="component" value="Unassembled WGS sequence"/>
</dbReference>
<keyword evidence="2" id="KW-1185">Reference proteome</keyword>
<evidence type="ECO:0000313" key="1">
    <source>
        <dbReference type="EMBL" id="KAJ9688891.1"/>
    </source>
</evidence>